<evidence type="ECO:0000256" key="5">
    <source>
        <dbReference type="ARBA" id="ARBA00022597"/>
    </source>
</evidence>
<evidence type="ECO:0000256" key="4">
    <source>
        <dbReference type="ARBA" id="ARBA00022553"/>
    </source>
</evidence>
<sequence>MKTLLMIDNSLGQARSHLAKRMLGAAAVKTGLTLVESAAEAELVVVAGQTVPADAALNGKRVYVGDVAHAVREPEAFLAQAMAEAKAYQAPAAAAVEPAKAAGQKRIVAITACPTGVAHTFMAAESIESEAKKRGWWVKVETRGSVGAGNAITPEEVAAADLVIVAADIEVDLDKFAGKPMYRTSTGLALKKTAQELDKAQAEAEIFQPQKSGAPATAGKKKESAGPYRHLLTGVSYMLPMVVAGGLCIALSFVFGIKAFEVKGTLAAALMQIGGGSAFALMVPVLAGFIAFSIADRPGLTPGLIGGMLAVSTGAGFLGGIIAGFLAGYVAKFISTKLRLPQSMEALKPILIIPLVASLIVGLIMIFIVGTPVAKIMEGLTHWLQSLGTANAVLLGAILGAMMCTDMGGPVNKAAYAFGVALLSSSVYAPMAAIMAAGMVPPLAMGLATLLARRKFEKSEQEGGKAALVLGLCFISEGAIPFAARDPMRVLPCCIAGGALTGALSMAFGAKLMAPHGGLFVLLIPGAITPVLLYLVAIVAGTLLAGVSYALLKRAEVPAATVA</sequence>
<feature type="domain" description="PTS EIIB type-2" evidence="12">
    <location>
        <begin position="107"/>
        <end position="202"/>
    </location>
</feature>
<feature type="domain" description="PTS EIIC type-2" evidence="13">
    <location>
        <begin position="227"/>
        <end position="562"/>
    </location>
</feature>
<evidence type="ECO:0000259" key="13">
    <source>
        <dbReference type="PROSITE" id="PS51104"/>
    </source>
</evidence>
<dbReference type="NCBIfam" id="TIGR01427">
    <property type="entry name" value="PTS_IIC_fructo"/>
    <property type="match status" value="1"/>
</dbReference>
<dbReference type="RefSeq" id="WP_201896205.1">
    <property type="nucleotide sequence ID" value="NZ_CP068148.1"/>
</dbReference>
<feature type="transmembrane region" description="Helical" evidence="11">
    <location>
        <begin position="416"/>
        <end position="444"/>
    </location>
</feature>
<name>A0ABX7D7L8_SERLI</name>
<proteinExistence type="predicted"/>
<dbReference type="Pfam" id="PF02302">
    <property type="entry name" value="PTS_IIB"/>
    <property type="match status" value="1"/>
</dbReference>
<dbReference type="Gene3D" id="3.40.50.2300">
    <property type="match status" value="1"/>
</dbReference>
<dbReference type="Proteomes" id="UP000595237">
    <property type="component" value="Chromosome"/>
</dbReference>
<evidence type="ECO:0000256" key="8">
    <source>
        <dbReference type="ARBA" id="ARBA00022692"/>
    </source>
</evidence>
<evidence type="ECO:0000256" key="9">
    <source>
        <dbReference type="ARBA" id="ARBA00022989"/>
    </source>
</evidence>
<evidence type="ECO:0000256" key="3">
    <source>
        <dbReference type="ARBA" id="ARBA00022475"/>
    </source>
</evidence>
<protein>
    <submittedName>
        <fullName evidence="14">PTS fructose transporter subunit IIBC</fullName>
    </submittedName>
</protein>
<feature type="transmembrane region" description="Helical" evidence="11">
    <location>
        <begin position="350"/>
        <end position="371"/>
    </location>
</feature>
<evidence type="ECO:0000256" key="11">
    <source>
        <dbReference type="SAM" id="Phobius"/>
    </source>
</evidence>
<comment type="subcellular location">
    <subcellularLocation>
        <location evidence="1">Cell inner membrane</location>
        <topology evidence="1">Multi-pass membrane protein</topology>
    </subcellularLocation>
</comment>
<feature type="transmembrane region" description="Helical" evidence="11">
    <location>
        <begin position="269"/>
        <end position="292"/>
    </location>
</feature>
<feature type="transmembrane region" description="Helical" evidence="11">
    <location>
        <begin position="383"/>
        <end position="404"/>
    </location>
</feature>
<keyword evidence="9 11" id="KW-1133">Transmembrane helix</keyword>
<dbReference type="InterPro" id="IPR003353">
    <property type="entry name" value="PTS_IIB_fruc"/>
</dbReference>
<dbReference type="SUPFAM" id="SSF52794">
    <property type="entry name" value="PTS system IIB component-like"/>
    <property type="match status" value="2"/>
</dbReference>
<dbReference type="EMBL" id="CP068148">
    <property type="protein sequence ID" value="QQU56778.1"/>
    <property type="molecule type" value="Genomic_DNA"/>
</dbReference>
<evidence type="ECO:0000256" key="6">
    <source>
        <dbReference type="ARBA" id="ARBA00022679"/>
    </source>
</evidence>
<evidence type="ECO:0000256" key="2">
    <source>
        <dbReference type="ARBA" id="ARBA00022448"/>
    </source>
</evidence>
<evidence type="ECO:0000256" key="10">
    <source>
        <dbReference type="ARBA" id="ARBA00023136"/>
    </source>
</evidence>
<feature type="transmembrane region" description="Helical" evidence="11">
    <location>
        <begin position="304"/>
        <end position="329"/>
    </location>
</feature>
<dbReference type="InterPro" id="IPR036095">
    <property type="entry name" value="PTS_EIIB-like_sf"/>
</dbReference>
<dbReference type="NCBIfam" id="NF007984">
    <property type="entry name" value="PRK10712.1"/>
    <property type="match status" value="1"/>
</dbReference>
<organism evidence="14 15">
    <name type="scientific">Serratia liquefaciens</name>
    <dbReference type="NCBI Taxonomy" id="614"/>
    <lineage>
        <taxon>Bacteria</taxon>
        <taxon>Pseudomonadati</taxon>
        <taxon>Pseudomonadota</taxon>
        <taxon>Gammaproteobacteria</taxon>
        <taxon>Enterobacterales</taxon>
        <taxon>Yersiniaceae</taxon>
        <taxon>Serratia</taxon>
    </lineage>
</organism>
<dbReference type="InterPro" id="IPR003501">
    <property type="entry name" value="PTS_EIIB_2/3"/>
</dbReference>
<feature type="transmembrane region" description="Helical" evidence="11">
    <location>
        <begin position="464"/>
        <end position="483"/>
    </location>
</feature>
<keyword evidence="5" id="KW-0762">Sugar transport</keyword>
<evidence type="ECO:0000313" key="15">
    <source>
        <dbReference type="Proteomes" id="UP000595237"/>
    </source>
</evidence>
<keyword evidence="2" id="KW-0813">Transport</keyword>
<keyword evidence="6" id="KW-0808">Transferase</keyword>
<feature type="transmembrane region" description="Helical" evidence="11">
    <location>
        <begin position="531"/>
        <end position="552"/>
    </location>
</feature>
<evidence type="ECO:0000256" key="1">
    <source>
        <dbReference type="ARBA" id="ARBA00004429"/>
    </source>
</evidence>
<feature type="transmembrane region" description="Helical" evidence="11">
    <location>
        <begin position="490"/>
        <end position="511"/>
    </location>
</feature>
<evidence type="ECO:0000259" key="12">
    <source>
        <dbReference type="PROSITE" id="PS51099"/>
    </source>
</evidence>
<dbReference type="InterPro" id="IPR003352">
    <property type="entry name" value="PTS_EIIC"/>
</dbReference>
<keyword evidence="3" id="KW-1003">Cell membrane</keyword>
<feature type="transmembrane region" description="Helical" evidence="11">
    <location>
        <begin position="237"/>
        <end position="257"/>
    </location>
</feature>
<gene>
    <name evidence="14" type="primary">fruA</name>
    <name evidence="14" type="ORF">I6I38_07235</name>
</gene>
<dbReference type="InterPro" id="IPR050864">
    <property type="entry name" value="Bacterial_PTS_Sugar_Transport"/>
</dbReference>
<keyword evidence="7" id="KW-0598">Phosphotransferase system</keyword>
<keyword evidence="4" id="KW-0597">Phosphoprotein</keyword>
<dbReference type="InterPro" id="IPR013014">
    <property type="entry name" value="PTS_EIIC_2"/>
</dbReference>
<dbReference type="Pfam" id="PF02378">
    <property type="entry name" value="PTS_EIIC"/>
    <property type="match status" value="1"/>
</dbReference>
<evidence type="ECO:0000256" key="7">
    <source>
        <dbReference type="ARBA" id="ARBA00022683"/>
    </source>
</evidence>
<dbReference type="PANTHER" id="PTHR30505">
    <property type="entry name" value="FRUCTOSE-LIKE PERMEASE"/>
    <property type="match status" value="1"/>
</dbReference>
<dbReference type="CDD" id="cd05569">
    <property type="entry name" value="PTS_IIB_fructose"/>
    <property type="match status" value="1"/>
</dbReference>
<keyword evidence="15" id="KW-1185">Reference proteome</keyword>
<dbReference type="InterPro" id="IPR006327">
    <property type="entry name" value="PTS_IIC_fruc"/>
</dbReference>
<evidence type="ECO:0000313" key="14">
    <source>
        <dbReference type="EMBL" id="QQU56778.1"/>
    </source>
</evidence>
<dbReference type="InterPro" id="IPR013011">
    <property type="entry name" value="PTS_EIIB_2"/>
</dbReference>
<dbReference type="Pfam" id="PF25554">
    <property type="entry name" value="PTS_EIIB_BC_N"/>
    <property type="match status" value="1"/>
</dbReference>
<dbReference type="PROSITE" id="PS51104">
    <property type="entry name" value="PTS_EIIC_TYPE_2"/>
    <property type="match status" value="1"/>
</dbReference>
<keyword evidence="8 11" id="KW-0812">Transmembrane</keyword>
<reference evidence="14 15" key="1">
    <citation type="submission" date="2021-01" db="EMBL/GenBank/DDBJ databases">
        <title>FDA dAtabase for Regulatory Grade micrObial Sequences (FDA-ARGOS): Supporting development and validation of Infectious Disease Dx tests.</title>
        <authorList>
            <person name="Blissenbach B."/>
            <person name="Krut O."/>
            <person name="Tallon L."/>
            <person name="Sadzewicz L."/>
            <person name="Zhao X."/>
            <person name="Boylan J."/>
            <person name="Ott S."/>
            <person name="Bowen H."/>
            <person name="Vavikolanu K."/>
            <person name="Mehta A."/>
            <person name="Aluvathingal J."/>
            <person name="Nadendla S."/>
            <person name="Yan Y."/>
            <person name="Sichtig H."/>
        </authorList>
    </citation>
    <scope>NUCLEOTIDE SEQUENCE [LARGE SCALE GENOMIC DNA]</scope>
    <source>
        <strain evidence="14 15">FDAARGOS_1081</strain>
    </source>
</reference>
<dbReference type="PROSITE" id="PS51099">
    <property type="entry name" value="PTS_EIIB_TYPE_2"/>
    <property type="match status" value="1"/>
</dbReference>
<dbReference type="PANTHER" id="PTHR30505:SF32">
    <property type="entry name" value="PTS SYSTEM FRUCTOSE-SPECIFIC EIIB'BC COMPONENT"/>
    <property type="match status" value="1"/>
</dbReference>
<dbReference type="NCBIfam" id="TIGR00829">
    <property type="entry name" value="FRU"/>
    <property type="match status" value="1"/>
</dbReference>
<keyword evidence="10 11" id="KW-0472">Membrane</keyword>
<accession>A0ABX7D7L8</accession>